<sequence>DVINLNSYNLYNKQGAIEKTMLILIAGRKAEPSGVAPIKDEAPSLEGMVNNFSELWERVSSHIMHPLEKVIQQLKIETGL</sequence>
<evidence type="ECO:0000313" key="1">
    <source>
        <dbReference type="EMBL" id="MBL6447889.1"/>
    </source>
</evidence>
<accession>A0A937KCY0</accession>
<dbReference type="RefSeq" id="WP_202857432.1">
    <property type="nucleotide sequence ID" value="NZ_JAEUGD010000055.1"/>
</dbReference>
<dbReference type="Proteomes" id="UP000614216">
    <property type="component" value="Unassembled WGS sequence"/>
</dbReference>
<comment type="caution">
    <text evidence="1">The sequence shown here is derived from an EMBL/GenBank/DDBJ whole genome shotgun (WGS) entry which is preliminary data.</text>
</comment>
<reference evidence="1" key="1">
    <citation type="submission" date="2021-01" db="EMBL/GenBank/DDBJ databases">
        <title>Fulvivirga kasyanovii gen. nov., sp nov., a novel member of the phylum Bacteroidetes isolated from seawater in a mussel farm.</title>
        <authorList>
            <person name="Zhao L.-H."/>
            <person name="Wang Z.-J."/>
        </authorList>
    </citation>
    <scope>NUCLEOTIDE SEQUENCE</scope>
    <source>
        <strain evidence="1">29W222</strain>
    </source>
</reference>
<feature type="non-terminal residue" evidence="1">
    <location>
        <position position="1"/>
    </location>
</feature>
<keyword evidence="2" id="KW-1185">Reference proteome</keyword>
<name>A0A937KCY0_9BACT</name>
<dbReference type="EMBL" id="JAEUGD010000055">
    <property type="protein sequence ID" value="MBL6447889.1"/>
    <property type="molecule type" value="Genomic_DNA"/>
</dbReference>
<dbReference type="AlphaFoldDB" id="A0A937KCY0"/>
<gene>
    <name evidence="1" type="ORF">JMN32_16340</name>
</gene>
<proteinExistence type="predicted"/>
<evidence type="ECO:0000313" key="2">
    <source>
        <dbReference type="Proteomes" id="UP000614216"/>
    </source>
</evidence>
<protein>
    <submittedName>
        <fullName evidence="1">Uncharacterized protein</fullName>
    </submittedName>
</protein>
<organism evidence="1 2">
    <name type="scientific">Fulvivirga marina</name>
    <dbReference type="NCBI Taxonomy" id="2494733"/>
    <lineage>
        <taxon>Bacteria</taxon>
        <taxon>Pseudomonadati</taxon>
        <taxon>Bacteroidota</taxon>
        <taxon>Cytophagia</taxon>
        <taxon>Cytophagales</taxon>
        <taxon>Fulvivirgaceae</taxon>
        <taxon>Fulvivirga</taxon>
    </lineage>
</organism>